<name>A0A131YAZ3_RHIAP</name>
<proteinExistence type="predicted"/>
<organism evidence="1">
    <name type="scientific">Rhipicephalus appendiculatus</name>
    <name type="common">Brown ear tick</name>
    <dbReference type="NCBI Taxonomy" id="34631"/>
    <lineage>
        <taxon>Eukaryota</taxon>
        <taxon>Metazoa</taxon>
        <taxon>Ecdysozoa</taxon>
        <taxon>Arthropoda</taxon>
        <taxon>Chelicerata</taxon>
        <taxon>Arachnida</taxon>
        <taxon>Acari</taxon>
        <taxon>Parasitiformes</taxon>
        <taxon>Ixodida</taxon>
        <taxon>Ixodoidea</taxon>
        <taxon>Ixodidae</taxon>
        <taxon>Rhipicephalinae</taxon>
        <taxon>Rhipicephalus</taxon>
        <taxon>Rhipicephalus</taxon>
    </lineage>
</organism>
<protein>
    <submittedName>
        <fullName evidence="1">Uncharacterized protein</fullName>
    </submittedName>
</protein>
<accession>A0A131YAZ3</accession>
<dbReference type="EMBL" id="GEDV01012098">
    <property type="protein sequence ID" value="JAP76459.1"/>
    <property type="molecule type" value="Transcribed_RNA"/>
</dbReference>
<dbReference type="AlphaFoldDB" id="A0A131YAZ3"/>
<reference evidence="1" key="1">
    <citation type="journal article" date="2016" name="Ticks Tick Borne Dis.">
        <title>De novo assembly and annotation of the salivary gland transcriptome of Rhipicephalus appendiculatus male and female ticks during blood feeding.</title>
        <authorList>
            <person name="de Castro M.H."/>
            <person name="de Klerk D."/>
            <person name="Pienaar R."/>
            <person name="Latif A.A."/>
            <person name="Rees D.J."/>
            <person name="Mans B.J."/>
        </authorList>
    </citation>
    <scope>NUCLEOTIDE SEQUENCE</scope>
    <source>
        <tissue evidence="1">Salivary glands</tissue>
    </source>
</reference>
<evidence type="ECO:0000313" key="1">
    <source>
        <dbReference type="EMBL" id="JAP76459.1"/>
    </source>
</evidence>
<sequence>MVNSTGRTGASFLALPPRICIPLVDSEQVRVFHWQIRSTHSTMERSALLRLSEADFAGTPARQCRHFRYSRATQLSSVFFEAVSDHPVHLFTFLKRRRLILLDELRVCFLEVPGPVYVEYA</sequence>